<dbReference type="InterPro" id="IPR011083">
    <property type="entry name" value="Phage_tail_collar_dom"/>
</dbReference>
<dbReference type="Gene3D" id="3.90.1340.10">
    <property type="entry name" value="Phage tail collar domain"/>
    <property type="match status" value="1"/>
</dbReference>
<evidence type="ECO:0000259" key="2">
    <source>
        <dbReference type="Pfam" id="PF07484"/>
    </source>
</evidence>
<dbReference type="Pfam" id="PF07484">
    <property type="entry name" value="Collar"/>
    <property type="match status" value="1"/>
</dbReference>
<protein>
    <submittedName>
        <fullName evidence="4">Microcystin-dependent protein</fullName>
    </submittedName>
</protein>
<dbReference type="Pfam" id="PF21939">
    <property type="entry name" value="Gp10_C"/>
    <property type="match status" value="1"/>
</dbReference>
<organism evidence="4 5">
    <name type="scientific">Paenibacillus aquistagni</name>
    <dbReference type="NCBI Taxonomy" id="1852522"/>
    <lineage>
        <taxon>Bacteria</taxon>
        <taxon>Bacillati</taxon>
        <taxon>Bacillota</taxon>
        <taxon>Bacilli</taxon>
        <taxon>Bacillales</taxon>
        <taxon>Paenibacillaceae</taxon>
        <taxon>Paenibacillus</taxon>
    </lineage>
</organism>
<accession>A0A1X7LW23</accession>
<dbReference type="OrthoDB" id="9810174at2"/>
<dbReference type="SUPFAM" id="SSF88874">
    <property type="entry name" value="Receptor-binding domain of short tail fibre protein gp12"/>
    <property type="match status" value="1"/>
</dbReference>
<dbReference type="InterPro" id="IPR053827">
    <property type="entry name" value="Gp10_C"/>
</dbReference>
<feature type="domain" description="Baseplate structural protein Gp10 C-terminal" evidence="3">
    <location>
        <begin position="67"/>
        <end position="152"/>
    </location>
</feature>
<dbReference type="RefSeq" id="WP_085498248.1">
    <property type="nucleotide sequence ID" value="NZ_FXAZ01000008.1"/>
</dbReference>
<evidence type="ECO:0000256" key="1">
    <source>
        <dbReference type="SAM" id="MobiDB-lite"/>
    </source>
</evidence>
<dbReference type="STRING" id="1852522.SAMN06295960_4492"/>
<proteinExistence type="predicted"/>
<evidence type="ECO:0000313" key="5">
    <source>
        <dbReference type="Proteomes" id="UP000193834"/>
    </source>
</evidence>
<evidence type="ECO:0000259" key="3">
    <source>
        <dbReference type="Pfam" id="PF21939"/>
    </source>
</evidence>
<feature type="compositionally biased region" description="Polar residues" evidence="1">
    <location>
        <begin position="100"/>
        <end position="123"/>
    </location>
</feature>
<evidence type="ECO:0000313" key="4">
    <source>
        <dbReference type="EMBL" id="SMG57667.1"/>
    </source>
</evidence>
<dbReference type="EMBL" id="FXAZ01000008">
    <property type="protein sequence ID" value="SMG57667.1"/>
    <property type="molecule type" value="Genomic_DNA"/>
</dbReference>
<keyword evidence="5" id="KW-1185">Reference proteome</keyword>
<feature type="region of interest" description="Disordered" evidence="1">
    <location>
        <begin position="95"/>
        <end position="123"/>
    </location>
</feature>
<dbReference type="AlphaFoldDB" id="A0A1X7LW23"/>
<sequence length="167" mass="17716">MAEPFLGEIRVFAFNQIPKGWLPCNGQILPIPNNQALYSLLGTTYGGNGTTNFALPNLQGRVPVHVGNSVSAGEAQGEAAHTLTINEMPAHTHELRASNEPGSTSKPQQAAFAQTGSSTHQYSSNANTFMSAAAMTPAGQSQPHNNMQPYTVLSFCIATIGIYPSRD</sequence>
<dbReference type="InterPro" id="IPR037053">
    <property type="entry name" value="Phage_tail_collar_dom_sf"/>
</dbReference>
<name>A0A1X7LW23_9BACL</name>
<gene>
    <name evidence="4" type="ORF">SAMN06295960_4492</name>
</gene>
<feature type="domain" description="Phage tail collar" evidence="2">
    <location>
        <begin position="7"/>
        <end position="63"/>
    </location>
</feature>
<dbReference type="Proteomes" id="UP000193834">
    <property type="component" value="Unassembled WGS sequence"/>
</dbReference>
<reference evidence="4 5" key="1">
    <citation type="submission" date="2017-04" db="EMBL/GenBank/DDBJ databases">
        <authorList>
            <person name="Afonso C.L."/>
            <person name="Miller P.J."/>
            <person name="Scott M.A."/>
            <person name="Spackman E."/>
            <person name="Goraichik I."/>
            <person name="Dimitrov K.M."/>
            <person name="Suarez D.L."/>
            <person name="Swayne D.E."/>
        </authorList>
    </citation>
    <scope>NUCLEOTIDE SEQUENCE [LARGE SCALE GENOMIC DNA]</scope>
    <source>
        <strain evidence="4 5">11</strain>
    </source>
</reference>